<keyword evidence="1" id="KW-1133">Transmembrane helix</keyword>
<gene>
    <name evidence="2" type="ORF">UY74_C0077G0008</name>
</gene>
<keyword evidence="1" id="KW-0472">Membrane</keyword>
<keyword evidence="1" id="KW-0812">Transmembrane</keyword>
<evidence type="ECO:0000313" key="2">
    <source>
        <dbReference type="EMBL" id="KKW29390.1"/>
    </source>
</evidence>
<evidence type="ECO:0000313" key="3">
    <source>
        <dbReference type="Proteomes" id="UP000034445"/>
    </source>
</evidence>
<proteinExistence type="predicted"/>
<organism evidence="2 3">
    <name type="scientific">Candidatus Kaiserbacteria bacterium GW2011_GWC2_52_8b</name>
    <dbReference type="NCBI Taxonomy" id="1618676"/>
    <lineage>
        <taxon>Bacteria</taxon>
        <taxon>Candidatus Kaiseribacteriota</taxon>
    </lineage>
</organism>
<protein>
    <submittedName>
        <fullName evidence="2">Uncharacterized protein</fullName>
    </submittedName>
</protein>
<dbReference type="EMBL" id="LCRF01000077">
    <property type="protein sequence ID" value="KKW29390.1"/>
    <property type="molecule type" value="Genomic_DNA"/>
</dbReference>
<name>A0A0G1XES0_9BACT</name>
<comment type="caution">
    <text evidence="2">The sequence shown here is derived from an EMBL/GenBank/DDBJ whole genome shotgun (WGS) entry which is preliminary data.</text>
</comment>
<reference evidence="2 3" key="1">
    <citation type="journal article" date="2015" name="Nature">
        <title>rRNA introns, odd ribosomes, and small enigmatic genomes across a large radiation of phyla.</title>
        <authorList>
            <person name="Brown C.T."/>
            <person name="Hug L.A."/>
            <person name="Thomas B.C."/>
            <person name="Sharon I."/>
            <person name="Castelle C.J."/>
            <person name="Singh A."/>
            <person name="Wilkins M.J."/>
            <person name="Williams K.H."/>
            <person name="Banfield J.F."/>
        </authorList>
    </citation>
    <scope>NUCLEOTIDE SEQUENCE [LARGE SCALE GENOMIC DNA]</scope>
</reference>
<feature type="transmembrane region" description="Helical" evidence="1">
    <location>
        <begin position="22"/>
        <end position="44"/>
    </location>
</feature>
<evidence type="ECO:0000256" key="1">
    <source>
        <dbReference type="SAM" id="Phobius"/>
    </source>
</evidence>
<dbReference type="AlphaFoldDB" id="A0A0G1XES0"/>
<sequence>MPPQLLEFLSRVNSPELQAKLLWIKLPFLVVVAFFIAVILIALLRTPYIRLSIVGDAVEIITFRPFGTPRIKRRWQKIMQRLDSGSESEYKLAIMEADTLLEEVLQKMRVSGSNVDERLQKVTQLMVPSIEELRAAHQARNSIVYDVDYRLGLQEARHILETYQKAFEELDLFR</sequence>
<dbReference type="Proteomes" id="UP000034445">
    <property type="component" value="Unassembled WGS sequence"/>
</dbReference>
<accession>A0A0G1XES0</accession>